<dbReference type="AlphaFoldDB" id="T1EGF0"/>
<dbReference type="InParanoid" id="T1EGF0"/>
<dbReference type="EMBL" id="KB097736">
    <property type="protein sequence ID" value="ESN90957.1"/>
    <property type="molecule type" value="Genomic_DNA"/>
</dbReference>
<evidence type="ECO:0000259" key="10">
    <source>
        <dbReference type="Pfam" id="PF21365"/>
    </source>
</evidence>
<keyword evidence="5" id="KW-0326">Glycosidase</keyword>
<dbReference type="CDD" id="cd14752">
    <property type="entry name" value="GH31_N"/>
    <property type="match status" value="1"/>
</dbReference>
<dbReference type="OrthoDB" id="5839090at2759"/>
<dbReference type="GO" id="GO:0004558">
    <property type="term" value="F:alpha-1,4-glucosidase activity"/>
    <property type="evidence" value="ECO:0000318"/>
    <property type="project" value="GO_Central"/>
</dbReference>
<dbReference type="Gene3D" id="2.60.40.1180">
    <property type="entry name" value="Golgi alpha-mannosidase II"/>
    <property type="match status" value="2"/>
</dbReference>
<evidence type="ECO:0000259" key="8">
    <source>
        <dbReference type="Pfam" id="PF00088"/>
    </source>
</evidence>
<dbReference type="GO" id="GO:0030246">
    <property type="term" value="F:carbohydrate binding"/>
    <property type="evidence" value="ECO:0007669"/>
    <property type="project" value="InterPro"/>
</dbReference>
<dbReference type="PANTHER" id="PTHR22762">
    <property type="entry name" value="ALPHA-GLUCOSIDASE"/>
    <property type="match status" value="1"/>
</dbReference>
<dbReference type="PANTHER" id="PTHR22762:SF131">
    <property type="entry name" value="GLYCOSIDE HYDROLASE FAMILY 31 N-TERMINAL DOMAIN-CONTAINING PROTEIN"/>
    <property type="match status" value="1"/>
</dbReference>
<dbReference type="InterPro" id="IPR013780">
    <property type="entry name" value="Glyco_hydro_b"/>
</dbReference>
<evidence type="ECO:0000256" key="1">
    <source>
        <dbReference type="ARBA" id="ARBA00004370"/>
    </source>
</evidence>
<comment type="subcellular location">
    <subcellularLocation>
        <location evidence="1">Membrane</location>
    </subcellularLocation>
</comment>
<proteinExistence type="inferred from homology"/>
<feature type="domain" description="Glycoside hydrolase family 31 TIM barrel" evidence="9">
    <location>
        <begin position="341"/>
        <end position="694"/>
    </location>
</feature>
<dbReference type="SUPFAM" id="SSF51445">
    <property type="entry name" value="(Trans)glycosidases"/>
    <property type="match status" value="1"/>
</dbReference>
<evidence type="ECO:0000256" key="3">
    <source>
        <dbReference type="ARBA" id="ARBA00023136"/>
    </source>
</evidence>
<dbReference type="GeneID" id="20195652"/>
<keyword evidence="5" id="KW-0378">Hydrolase</keyword>
<comment type="similarity">
    <text evidence="2 5">Belongs to the glycosyl hydrolase 31 family.</text>
</comment>
<accession>T1EGF0</accession>
<dbReference type="Pfam" id="PF21365">
    <property type="entry name" value="Glyco_hydro_31_3rd"/>
    <property type="match status" value="1"/>
</dbReference>
<protein>
    <recommendedName>
        <fullName evidence="14">P-type domain-containing protein</fullName>
    </recommendedName>
</protein>
<dbReference type="InterPro" id="IPR011013">
    <property type="entry name" value="Gal_mutarotase_sf_dom"/>
</dbReference>
<keyword evidence="13" id="KW-1185">Reference proteome</keyword>
<feature type="region of interest" description="Disordered" evidence="6">
    <location>
        <begin position="71"/>
        <end position="105"/>
    </location>
</feature>
<gene>
    <name evidence="12" type="primary">20195652</name>
    <name evidence="11" type="ORF">HELRODRAFT_116430</name>
</gene>
<dbReference type="Gene3D" id="2.60.40.1760">
    <property type="entry name" value="glycosyl hydrolase (family 31)"/>
    <property type="match status" value="1"/>
</dbReference>
<dbReference type="InterPro" id="IPR000322">
    <property type="entry name" value="Glyco_hydro_31_TIM"/>
</dbReference>
<dbReference type="EnsemblMetazoa" id="HelroT116430">
    <property type="protein sequence ID" value="HelroP116430"/>
    <property type="gene ID" value="HelroG116430"/>
</dbReference>
<evidence type="ECO:0000256" key="4">
    <source>
        <dbReference type="ARBA" id="ARBA00023157"/>
    </source>
</evidence>
<dbReference type="HOGENOM" id="CLU_000631_11_2_1"/>
<dbReference type="Pfam" id="PF00088">
    <property type="entry name" value="Trefoil"/>
    <property type="match status" value="1"/>
</dbReference>
<dbReference type="Gene3D" id="4.10.110.10">
    <property type="entry name" value="Spasmolytic Protein, domain 1"/>
    <property type="match status" value="1"/>
</dbReference>
<dbReference type="EMBL" id="AMQM01008194">
    <property type="status" value="NOT_ANNOTATED_CDS"/>
    <property type="molecule type" value="Genomic_DNA"/>
</dbReference>
<dbReference type="InterPro" id="IPR048395">
    <property type="entry name" value="Glyco_hydro_31_C"/>
</dbReference>
<evidence type="ECO:0000256" key="7">
    <source>
        <dbReference type="SAM" id="SignalP"/>
    </source>
</evidence>
<dbReference type="eggNOG" id="KOG1065">
    <property type="taxonomic scope" value="Eukaryota"/>
</dbReference>
<reference evidence="13" key="1">
    <citation type="submission" date="2012-12" db="EMBL/GenBank/DDBJ databases">
        <authorList>
            <person name="Hellsten U."/>
            <person name="Grimwood J."/>
            <person name="Chapman J.A."/>
            <person name="Shapiro H."/>
            <person name="Aerts A."/>
            <person name="Otillar R.P."/>
            <person name="Terry A.Y."/>
            <person name="Boore J.L."/>
            <person name="Simakov O."/>
            <person name="Marletaz F."/>
            <person name="Cho S.-J."/>
            <person name="Edsinger-Gonzales E."/>
            <person name="Havlak P."/>
            <person name="Kuo D.-H."/>
            <person name="Larsson T."/>
            <person name="Lv J."/>
            <person name="Arendt D."/>
            <person name="Savage R."/>
            <person name="Osoegawa K."/>
            <person name="de Jong P."/>
            <person name="Lindberg D.R."/>
            <person name="Seaver E.C."/>
            <person name="Weisblat D.A."/>
            <person name="Putnam N.H."/>
            <person name="Grigoriev I.V."/>
            <person name="Rokhsar D.S."/>
        </authorList>
    </citation>
    <scope>NUCLEOTIDE SEQUENCE</scope>
</reference>
<evidence type="ECO:0000313" key="12">
    <source>
        <dbReference type="EnsemblMetazoa" id="HelroP116430"/>
    </source>
</evidence>
<evidence type="ECO:0000256" key="5">
    <source>
        <dbReference type="RuleBase" id="RU361185"/>
    </source>
</evidence>
<dbReference type="GO" id="GO:0005975">
    <property type="term" value="P:carbohydrate metabolic process"/>
    <property type="evidence" value="ECO:0007669"/>
    <property type="project" value="InterPro"/>
</dbReference>
<dbReference type="CTD" id="20195652"/>
<evidence type="ECO:0008006" key="14">
    <source>
        <dbReference type="Google" id="ProtNLM"/>
    </source>
</evidence>
<dbReference type="Pfam" id="PF01055">
    <property type="entry name" value="Glyco_hydro_31_2nd"/>
    <property type="match status" value="1"/>
</dbReference>
<name>T1EGF0_HELRO</name>
<dbReference type="CDD" id="cd06602">
    <property type="entry name" value="GH31_MGAM_SI_GAA"/>
    <property type="match status" value="1"/>
</dbReference>
<dbReference type="KEGG" id="hro:HELRODRAFT_116430"/>
<dbReference type="SUPFAM" id="SSF51011">
    <property type="entry name" value="Glycosyl hydrolase domain"/>
    <property type="match status" value="1"/>
</dbReference>
<reference evidence="12" key="3">
    <citation type="submission" date="2015-06" db="UniProtKB">
        <authorList>
            <consortium name="EnsemblMetazoa"/>
        </authorList>
    </citation>
    <scope>IDENTIFICATION</scope>
</reference>
<evidence type="ECO:0000256" key="2">
    <source>
        <dbReference type="ARBA" id="ARBA00007806"/>
    </source>
</evidence>
<feature type="domain" description="P-type" evidence="8">
    <location>
        <begin position="35"/>
        <end position="62"/>
    </location>
</feature>
<evidence type="ECO:0000313" key="11">
    <source>
        <dbReference type="EMBL" id="ESN90957.1"/>
    </source>
</evidence>
<evidence type="ECO:0000259" key="9">
    <source>
        <dbReference type="Pfam" id="PF01055"/>
    </source>
</evidence>
<dbReference type="STRING" id="6412.T1EGF0"/>
<evidence type="ECO:0000256" key="6">
    <source>
        <dbReference type="SAM" id="MobiDB-lite"/>
    </source>
</evidence>
<keyword evidence="7" id="KW-0732">Signal</keyword>
<keyword evidence="3" id="KW-0472">Membrane</keyword>
<dbReference type="InterPro" id="IPR017853">
    <property type="entry name" value="GH"/>
</dbReference>
<dbReference type="Proteomes" id="UP000015101">
    <property type="component" value="Unassembled WGS sequence"/>
</dbReference>
<feature type="signal peptide" evidence="7">
    <location>
        <begin position="1"/>
        <end position="26"/>
    </location>
</feature>
<dbReference type="GO" id="GO:0016020">
    <property type="term" value="C:membrane"/>
    <property type="evidence" value="ECO:0007669"/>
    <property type="project" value="UniProtKB-SubCell"/>
</dbReference>
<evidence type="ECO:0000313" key="13">
    <source>
        <dbReference type="Proteomes" id="UP000015101"/>
    </source>
</evidence>
<feature type="domain" description="Glycosyl hydrolase family 31 C-terminal" evidence="10">
    <location>
        <begin position="702"/>
        <end position="791"/>
    </location>
</feature>
<sequence length="836" mass="94489">MKIFLSSTASVFFCFVLQLFVGIAICENVHKANKCLGPDEWRFDCYPGTTNNQASCDRRGCCGWAAIARVSNSSGSSSSSSRSSSSSSSSSSGGSSSSSDSSSSSCYFPTNYPSYKLENLVNLANGHKGFLISQGNSSWPNNIRNLTLYVWYHSRKILQFKIVDSESWRYEVPIHTPEPPTSKPDDVDYNVDFEFKPFGIKVTRHNSNEILFNSLIPGAPLIYADQFLQISTLLQSNILFGLGEDGRHAYKWRRYSYWARDLTPMSGSTLIGEHPFYINVGNRSRNSHGVLFLNSNAVDFDVQPTPALTFRSIGGVLDFYIFTGPTMENVVQQYVRFIGIPAMPPFWALGFHLSNSNYQDIDHLKSIIERNRDLGIPYEAQWIGVDHMENGKMWTYDGTRYKGLPHLVEELHNNSMKSIITLYPGISRMYPGHYPPYDRGIQQNVFIRNSAGDILEGRLGPGPTVYPDFTHPNASSWWLESAEDFHKVLPFDGLCLDMNQPSNLDSGSTFGCTNDSLDRPPYVPDTRGNGKLEHKTLCASARQYISTHYNLHNLYGLSMAMVTQKVLAKIIGKRTLSVSRSTFPSHGKYGQHWSAGWKSDWDDMRYSIKSLLNSQMFGIPFVGTDVCGFADDSNEDLCIRWTQLGAFYPFMRNHNDEDNASQDPGAGRWSSYARKIMKDAIELRYSLLPFMYTQFYLNQLDGSPVIRPLSFAFPNDLETYYATKQFLWGTSLLVSPFLEPIKSYFRSEGYLPRGVWYDVFTHHSKRSYGGFYLLDSSYEKINLYIRGGSVLPRQKSAVTTALSRKNPISLLVAMDMNQTASGELFWDDGETFGKLW</sequence>
<dbReference type="CDD" id="cd00111">
    <property type="entry name" value="Trefoil"/>
    <property type="match status" value="1"/>
</dbReference>
<dbReference type="Gene3D" id="3.20.20.80">
    <property type="entry name" value="Glycosidases"/>
    <property type="match status" value="1"/>
</dbReference>
<dbReference type="InterPro" id="IPR044913">
    <property type="entry name" value="P_trefoil_dom_sf"/>
</dbReference>
<dbReference type="RefSeq" id="XP_009030940.1">
    <property type="nucleotide sequence ID" value="XM_009032692.1"/>
</dbReference>
<feature type="chain" id="PRO_5010979846" description="P-type domain-containing protein" evidence="7">
    <location>
        <begin position="27"/>
        <end position="836"/>
    </location>
</feature>
<dbReference type="OMA" id="TTEEMCT"/>
<dbReference type="InterPro" id="IPR000519">
    <property type="entry name" value="P_trefoil_dom"/>
</dbReference>
<organism evidence="12 13">
    <name type="scientific">Helobdella robusta</name>
    <name type="common">Californian leech</name>
    <dbReference type="NCBI Taxonomy" id="6412"/>
    <lineage>
        <taxon>Eukaryota</taxon>
        <taxon>Metazoa</taxon>
        <taxon>Spiralia</taxon>
        <taxon>Lophotrochozoa</taxon>
        <taxon>Annelida</taxon>
        <taxon>Clitellata</taxon>
        <taxon>Hirudinea</taxon>
        <taxon>Rhynchobdellida</taxon>
        <taxon>Glossiphoniidae</taxon>
        <taxon>Helobdella</taxon>
    </lineage>
</organism>
<dbReference type="SUPFAM" id="SSF74650">
    <property type="entry name" value="Galactose mutarotase-like"/>
    <property type="match status" value="1"/>
</dbReference>
<reference evidence="11 13" key="2">
    <citation type="journal article" date="2013" name="Nature">
        <title>Insights into bilaterian evolution from three spiralian genomes.</title>
        <authorList>
            <person name="Simakov O."/>
            <person name="Marletaz F."/>
            <person name="Cho S.J."/>
            <person name="Edsinger-Gonzales E."/>
            <person name="Havlak P."/>
            <person name="Hellsten U."/>
            <person name="Kuo D.H."/>
            <person name="Larsson T."/>
            <person name="Lv J."/>
            <person name="Arendt D."/>
            <person name="Savage R."/>
            <person name="Osoegawa K."/>
            <person name="de Jong P."/>
            <person name="Grimwood J."/>
            <person name="Chapman J.A."/>
            <person name="Shapiro H."/>
            <person name="Aerts A."/>
            <person name="Otillar R.P."/>
            <person name="Terry A.Y."/>
            <person name="Boore J.L."/>
            <person name="Grigoriev I.V."/>
            <person name="Lindberg D.R."/>
            <person name="Seaver E.C."/>
            <person name="Weisblat D.A."/>
            <person name="Putnam N.H."/>
            <person name="Rokhsar D.S."/>
        </authorList>
    </citation>
    <scope>NUCLEOTIDE SEQUENCE</scope>
</reference>
<keyword evidence="4" id="KW-1015">Disulfide bond</keyword>